<protein>
    <submittedName>
        <fullName evidence="2">Uncharacterized protein</fullName>
    </submittedName>
</protein>
<sequence>MVIHHAGVEDRGAPKSQGSTKSQVSQGIPGSSNGQGDFL</sequence>
<comment type="caution">
    <text evidence="2">The sequence shown here is derived from an EMBL/GenBank/DDBJ whole genome shotgun (WGS) entry which is preliminary data.</text>
</comment>
<keyword evidence="3" id="KW-1185">Reference proteome</keyword>
<proteinExistence type="predicted"/>
<evidence type="ECO:0000313" key="3">
    <source>
        <dbReference type="Proteomes" id="UP000054843"/>
    </source>
</evidence>
<accession>A0A0V1LZ02</accession>
<dbReference type="EMBL" id="JYDO01000811">
    <property type="protein sequence ID" value="KRZ64745.1"/>
    <property type="molecule type" value="Genomic_DNA"/>
</dbReference>
<gene>
    <name evidence="2" type="ORF">T10_4947</name>
</gene>
<evidence type="ECO:0000313" key="2">
    <source>
        <dbReference type="EMBL" id="KRZ64745.1"/>
    </source>
</evidence>
<dbReference type="Proteomes" id="UP000054843">
    <property type="component" value="Unassembled WGS sequence"/>
</dbReference>
<reference evidence="2 3" key="1">
    <citation type="submission" date="2015-01" db="EMBL/GenBank/DDBJ databases">
        <title>Evolution of Trichinella species and genotypes.</title>
        <authorList>
            <person name="Korhonen P.K."/>
            <person name="Edoardo P."/>
            <person name="Giuseppe L.R."/>
            <person name="Gasser R.B."/>
        </authorList>
    </citation>
    <scope>NUCLEOTIDE SEQUENCE [LARGE SCALE GENOMIC DNA]</scope>
    <source>
        <strain evidence="2">ISS1980</strain>
    </source>
</reference>
<feature type="compositionally biased region" description="Basic and acidic residues" evidence="1">
    <location>
        <begin position="1"/>
        <end position="13"/>
    </location>
</feature>
<feature type="region of interest" description="Disordered" evidence="1">
    <location>
        <begin position="1"/>
        <end position="39"/>
    </location>
</feature>
<evidence type="ECO:0000256" key="1">
    <source>
        <dbReference type="SAM" id="MobiDB-lite"/>
    </source>
</evidence>
<dbReference type="AlphaFoldDB" id="A0A0V1LZ02"/>
<organism evidence="2 3">
    <name type="scientific">Trichinella papuae</name>
    <dbReference type="NCBI Taxonomy" id="268474"/>
    <lineage>
        <taxon>Eukaryota</taxon>
        <taxon>Metazoa</taxon>
        <taxon>Ecdysozoa</taxon>
        <taxon>Nematoda</taxon>
        <taxon>Enoplea</taxon>
        <taxon>Dorylaimia</taxon>
        <taxon>Trichinellida</taxon>
        <taxon>Trichinellidae</taxon>
        <taxon>Trichinella</taxon>
    </lineage>
</organism>
<name>A0A0V1LZ02_9BILA</name>
<feature type="compositionally biased region" description="Polar residues" evidence="1">
    <location>
        <begin position="16"/>
        <end position="39"/>
    </location>
</feature>